<protein>
    <recommendedName>
        <fullName evidence="3">SMI1/KNR4 family protein</fullName>
    </recommendedName>
</protein>
<proteinExistence type="predicted"/>
<evidence type="ECO:0000313" key="2">
    <source>
        <dbReference type="Proteomes" id="UP001282284"/>
    </source>
</evidence>
<evidence type="ECO:0008006" key="3">
    <source>
        <dbReference type="Google" id="ProtNLM"/>
    </source>
</evidence>
<dbReference type="InterPro" id="IPR037883">
    <property type="entry name" value="Knr4/Smi1-like_sf"/>
</dbReference>
<organism evidence="1 2">
    <name type="scientific">Sporosarcina saromensis</name>
    <dbReference type="NCBI Taxonomy" id="359365"/>
    <lineage>
        <taxon>Bacteria</taxon>
        <taxon>Bacillati</taxon>
        <taxon>Bacillota</taxon>
        <taxon>Bacilli</taxon>
        <taxon>Bacillales</taxon>
        <taxon>Caryophanaceae</taxon>
        <taxon>Sporosarcina</taxon>
    </lineage>
</organism>
<dbReference type="SUPFAM" id="SSF160631">
    <property type="entry name" value="SMI1/KNR4-like"/>
    <property type="match status" value="1"/>
</dbReference>
<evidence type="ECO:0000313" key="1">
    <source>
        <dbReference type="EMBL" id="MDW0115045.1"/>
    </source>
</evidence>
<keyword evidence="2" id="KW-1185">Reference proteome</keyword>
<gene>
    <name evidence="1" type="ORF">QT711_17935</name>
</gene>
<reference evidence="1 2" key="1">
    <citation type="submission" date="2023-06" db="EMBL/GenBank/DDBJ databases">
        <title>Sporosarcina sp. nov., isolated from Korean traditional fermented seafood 'Jeotgal'.</title>
        <authorList>
            <person name="Yang A.I."/>
            <person name="Shin N.-R."/>
        </authorList>
    </citation>
    <scope>NUCLEOTIDE SEQUENCE [LARGE SCALE GENOMIC DNA]</scope>
    <source>
        <strain evidence="1 2">KCTC13119</strain>
    </source>
</reference>
<dbReference type="EMBL" id="JAUBDI010000027">
    <property type="protein sequence ID" value="MDW0115045.1"/>
    <property type="molecule type" value="Genomic_DNA"/>
</dbReference>
<accession>A0ABU4GFG1</accession>
<sequence>MDCEPIGGVDDNSPCADIRNVHDLIPDIPSEVLLVETNEWIRSATLISFTMFDAGDSSNNHWVFICDDNVKNHEYRVGFISQDTKKIIKTLSNFEEWLNILWKNEQHGEMSLPVFHVLYPSFDERVLLMNG</sequence>
<dbReference type="Proteomes" id="UP001282284">
    <property type="component" value="Unassembled WGS sequence"/>
</dbReference>
<comment type="caution">
    <text evidence="1">The sequence shown here is derived from an EMBL/GenBank/DDBJ whole genome shotgun (WGS) entry which is preliminary data.</text>
</comment>
<name>A0ABU4GFG1_9BACL</name>
<dbReference type="RefSeq" id="WP_317946547.1">
    <property type="nucleotide sequence ID" value="NZ_JAUBDI010000027.1"/>
</dbReference>